<comment type="caution">
    <text evidence="11">The sequence shown here is derived from an EMBL/GenBank/DDBJ whole genome shotgun (WGS) entry which is preliminary data.</text>
</comment>
<keyword evidence="2" id="KW-0813">Transport</keyword>
<gene>
    <name evidence="11" type="ORF">SAY86_025280</name>
</gene>
<accession>A0AAN7MQQ9</accession>
<feature type="transmembrane region" description="Helical" evidence="9">
    <location>
        <begin position="516"/>
        <end position="538"/>
    </location>
</feature>
<feature type="transmembrane region" description="Helical" evidence="9">
    <location>
        <begin position="489"/>
        <end position="510"/>
    </location>
</feature>
<dbReference type="Gene3D" id="1.20.1740.10">
    <property type="entry name" value="Amino acid/polyamine transporter I"/>
    <property type="match status" value="1"/>
</dbReference>
<feature type="domain" description="Amino acid transporter transmembrane" evidence="10">
    <location>
        <begin position="190"/>
        <end position="572"/>
    </location>
</feature>
<feature type="transmembrane region" description="Helical" evidence="9">
    <location>
        <begin position="262"/>
        <end position="287"/>
    </location>
</feature>
<dbReference type="AlphaFoldDB" id="A0AAN7MQQ9"/>
<keyword evidence="12" id="KW-1185">Reference proteome</keyword>
<feature type="region of interest" description="Disordered" evidence="8">
    <location>
        <begin position="39"/>
        <end position="91"/>
    </location>
</feature>
<evidence type="ECO:0000256" key="2">
    <source>
        <dbReference type="ARBA" id="ARBA00022448"/>
    </source>
</evidence>
<evidence type="ECO:0000313" key="11">
    <source>
        <dbReference type="EMBL" id="KAK4799915.1"/>
    </source>
</evidence>
<organism evidence="11 12">
    <name type="scientific">Trapa natans</name>
    <name type="common">Water chestnut</name>
    <dbReference type="NCBI Taxonomy" id="22666"/>
    <lineage>
        <taxon>Eukaryota</taxon>
        <taxon>Viridiplantae</taxon>
        <taxon>Streptophyta</taxon>
        <taxon>Embryophyta</taxon>
        <taxon>Tracheophyta</taxon>
        <taxon>Spermatophyta</taxon>
        <taxon>Magnoliopsida</taxon>
        <taxon>eudicotyledons</taxon>
        <taxon>Gunneridae</taxon>
        <taxon>Pentapetalae</taxon>
        <taxon>rosids</taxon>
        <taxon>malvids</taxon>
        <taxon>Myrtales</taxon>
        <taxon>Lythraceae</taxon>
        <taxon>Trapa</taxon>
    </lineage>
</organism>
<keyword evidence="5 9" id="KW-1133">Transmembrane helix</keyword>
<dbReference type="GO" id="GO:0005774">
    <property type="term" value="C:vacuolar membrane"/>
    <property type="evidence" value="ECO:0007669"/>
    <property type="project" value="TreeGrafter"/>
</dbReference>
<feature type="transmembrane region" description="Helical" evidence="9">
    <location>
        <begin position="408"/>
        <end position="433"/>
    </location>
</feature>
<protein>
    <recommendedName>
        <fullName evidence="10">Amino acid transporter transmembrane domain-containing protein</fullName>
    </recommendedName>
</protein>
<evidence type="ECO:0000256" key="9">
    <source>
        <dbReference type="SAM" id="Phobius"/>
    </source>
</evidence>
<name>A0AAN7MQQ9_TRANT</name>
<evidence type="ECO:0000313" key="12">
    <source>
        <dbReference type="Proteomes" id="UP001346149"/>
    </source>
</evidence>
<dbReference type="PANTHER" id="PTHR22950">
    <property type="entry name" value="AMINO ACID TRANSPORTER"/>
    <property type="match status" value="1"/>
</dbReference>
<feature type="transmembrane region" description="Helical" evidence="9">
    <location>
        <begin position="550"/>
        <end position="572"/>
    </location>
</feature>
<comment type="similarity">
    <text evidence="7">Belongs to the amino acid/polyamine transporter 2 family. Amino acid/auxin permease (AAAP) (TC 2.A.18.5) subfamily.</text>
</comment>
<dbReference type="PANTHER" id="PTHR22950:SF692">
    <property type="entry name" value="TRANSMEMBRANE AMINO ACID TRANSPORTER FAMILY PROTEIN"/>
    <property type="match status" value="1"/>
</dbReference>
<feature type="region of interest" description="Disordered" evidence="8">
    <location>
        <begin position="148"/>
        <end position="177"/>
    </location>
</feature>
<keyword evidence="3 9" id="KW-0812">Transmembrane</keyword>
<feature type="transmembrane region" description="Helical" evidence="9">
    <location>
        <begin position="334"/>
        <end position="356"/>
    </location>
</feature>
<evidence type="ECO:0000256" key="8">
    <source>
        <dbReference type="SAM" id="MobiDB-lite"/>
    </source>
</evidence>
<feature type="transmembrane region" description="Helical" evidence="9">
    <location>
        <begin position="222"/>
        <end position="241"/>
    </location>
</feature>
<evidence type="ECO:0000256" key="6">
    <source>
        <dbReference type="ARBA" id="ARBA00023136"/>
    </source>
</evidence>
<feature type="transmembrane region" description="Helical" evidence="9">
    <location>
        <begin position="307"/>
        <end position="327"/>
    </location>
</feature>
<feature type="transmembrane region" description="Helical" evidence="9">
    <location>
        <begin position="196"/>
        <end position="216"/>
    </location>
</feature>
<evidence type="ECO:0000256" key="3">
    <source>
        <dbReference type="ARBA" id="ARBA00022692"/>
    </source>
</evidence>
<dbReference type="EMBL" id="JAXQNO010000004">
    <property type="protein sequence ID" value="KAK4799915.1"/>
    <property type="molecule type" value="Genomic_DNA"/>
</dbReference>
<reference evidence="11 12" key="1">
    <citation type="journal article" date="2023" name="Hortic Res">
        <title>Pangenome of water caltrop reveals structural variations and asymmetric subgenome divergence after allopolyploidization.</title>
        <authorList>
            <person name="Zhang X."/>
            <person name="Chen Y."/>
            <person name="Wang L."/>
            <person name="Yuan Y."/>
            <person name="Fang M."/>
            <person name="Shi L."/>
            <person name="Lu R."/>
            <person name="Comes H.P."/>
            <person name="Ma Y."/>
            <person name="Chen Y."/>
            <person name="Huang G."/>
            <person name="Zhou Y."/>
            <person name="Zheng Z."/>
            <person name="Qiu Y."/>
        </authorList>
    </citation>
    <scope>NUCLEOTIDE SEQUENCE [LARGE SCALE GENOMIC DNA]</scope>
    <source>
        <strain evidence="11">F231</strain>
    </source>
</reference>
<evidence type="ECO:0000256" key="7">
    <source>
        <dbReference type="ARBA" id="ARBA00049662"/>
    </source>
</evidence>
<feature type="transmembrane region" description="Helical" evidence="9">
    <location>
        <begin position="376"/>
        <end position="396"/>
    </location>
</feature>
<evidence type="ECO:0000259" key="10">
    <source>
        <dbReference type="Pfam" id="PF01490"/>
    </source>
</evidence>
<dbReference type="Proteomes" id="UP001346149">
    <property type="component" value="Unassembled WGS sequence"/>
</dbReference>
<evidence type="ECO:0000256" key="4">
    <source>
        <dbReference type="ARBA" id="ARBA00022970"/>
    </source>
</evidence>
<keyword evidence="6 9" id="KW-0472">Membrane</keyword>
<sequence>MLEHANDQQSSLYDLTTWLCLLSRSGKLGRGKRKRNWLCGKMKSHEDENGDYEDEVLKSDDEENQGRGTFSDSAEDDDSTGSPSDLSLRDPLGSFDTDAALWPQSYRQSMDMFSRCTPPSLSFLRGSSLNSITSSAFSVVYKRPRQAREDDSSLGQPLFSSFEEGNKRPPSPSSSARKFSAIELPSLQEKCSAIQATFNGINVLCGIGILAVPYAIHQGGWSSLVLLFLVSIIAGYTAILLKRCLDSSPGLTTYPDIGQAAFGVYGRVAISIALYLDLYASCVEYIIMMSDNTASLFPNVEASISIFHLSSHQIFAIIITLVLLPTVWLRNLSLLSYLSVGGVAASILIMLCLFWVGTVDQVGFHATGTPINLVNLPYTIGIFGFCYSGHSVFPEIYTSMKEPSKFPLLVIVSFGFCLLMYAGTAVCGFLMFGSSIKSQFTLNMPTKFVASKIATWTTVVNPLTKYALTMTPVSFSLEELLPPSKRKSYFIAIFIRTCLTLSTLIVALTIPFFGFVMALMGSLLAMLVALIFPCACYLKLHRGPLSKLEIAACSFTILLGIFSSIIGTYSAITNLAEGKV</sequence>
<proteinExistence type="inferred from homology"/>
<dbReference type="FunFam" id="1.20.1740.10:FF:000047">
    <property type="entry name" value="Amino acid transporter AVT1A"/>
    <property type="match status" value="1"/>
</dbReference>
<dbReference type="GO" id="GO:0015179">
    <property type="term" value="F:L-amino acid transmembrane transporter activity"/>
    <property type="evidence" value="ECO:0007669"/>
    <property type="project" value="TreeGrafter"/>
</dbReference>
<keyword evidence="4" id="KW-0029">Amino-acid transport</keyword>
<evidence type="ECO:0000256" key="1">
    <source>
        <dbReference type="ARBA" id="ARBA00004141"/>
    </source>
</evidence>
<dbReference type="InterPro" id="IPR013057">
    <property type="entry name" value="AA_transpt_TM"/>
</dbReference>
<dbReference type="Pfam" id="PF01490">
    <property type="entry name" value="Aa_trans"/>
    <property type="match status" value="1"/>
</dbReference>
<evidence type="ECO:0000256" key="5">
    <source>
        <dbReference type="ARBA" id="ARBA00022989"/>
    </source>
</evidence>
<comment type="subcellular location">
    <subcellularLocation>
        <location evidence="1">Membrane</location>
        <topology evidence="1">Multi-pass membrane protein</topology>
    </subcellularLocation>
</comment>